<feature type="coiled-coil region" evidence="16">
    <location>
        <begin position="851"/>
        <end position="888"/>
    </location>
</feature>
<dbReference type="InterPro" id="IPR006189">
    <property type="entry name" value="CHASE_dom"/>
</dbReference>
<feature type="domain" description="Histidine kinase" evidence="18">
    <location>
        <begin position="888"/>
        <end position="1146"/>
    </location>
</feature>
<dbReference type="Gene3D" id="3.30.450.40">
    <property type="match status" value="3"/>
</dbReference>
<dbReference type="InterPro" id="IPR036097">
    <property type="entry name" value="HisK_dim/P_sf"/>
</dbReference>
<feature type="transmembrane region" description="Helical" evidence="17">
    <location>
        <begin position="264"/>
        <end position="287"/>
    </location>
</feature>
<keyword evidence="4" id="KW-1003">Cell membrane</keyword>
<dbReference type="SMART" id="SM01079">
    <property type="entry name" value="CHASE"/>
    <property type="match status" value="1"/>
</dbReference>
<dbReference type="PRINTS" id="PR00344">
    <property type="entry name" value="BCTRLSENSOR"/>
</dbReference>
<dbReference type="InterPro" id="IPR036890">
    <property type="entry name" value="HATPase_C_sf"/>
</dbReference>
<dbReference type="PROSITE" id="PS50110">
    <property type="entry name" value="RESPONSE_REGULATORY"/>
    <property type="match status" value="2"/>
</dbReference>
<protein>
    <recommendedName>
        <fullName evidence="3">histidine kinase</fullName>
        <ecNumber evidence="3">2.7.13.3</ecNumber>
    </recommendedName>
</protein>
<reference evidence="22 23" key="1">
    <citation type="journal article" date="2015" name="Genome Announc.">
        <title>Draft Genome Sequence of Cyanobacterium Hassallia byssoidea Strain VB512170, Isolated from Monuments in India.</title>
        <authorList>
            <person name="Singh D."/>
            <person name="Chandrababunaidu M.M."/>
            <person name="Panda A."/>
            <person name="Sen D."/>
            <person name="Bhattacharyya S."/>
            <person name="Adhikary S.P."/>
            <person name="Tripathy S."/>
        </authorList>
    </citation>
    <scope>NUCLEOTIDE SEQUENCE [LARGE SCALE GENOMIC DNA]</scope>
    <source>
        <strain evidence="22 23">VB512170</strain>
    </source>
</reference>
<dbReference type="CDD" id="cd00088">
    <property type="entry name" value="HPT"/>
    <property type="match status" value="1"/>
</dbReference>
<dbReference type="EMBL" id="JTCM02000016">
    <property type="protein sequence ID" value="NEU72947.1"/>
    <property type="molecule type" value="Genomic_DNA"/>
</dbReference>
<evidence type="ECO:0000259" key="19">
    <source>
        <dbReference type="PROSITE" id="PS50110"/>
    </source>
</evidence>
<feature type="modified residue" description="4-aspartylphosphate" evidence="15">
    <location>
        <position position="1359"/>
    </location>
</feature>
<organism evidence="22 23">
    <name type="scientific">Hassallia byssoidea VB512170</name>
    <dbReference type="NCBI Taxonomy" id="1304833"/>
    <lineage>
        <taxon>Bacteria</taxon>
        <taxon>Bacillati</taxon>
        <taxon>Cyanobacteriota</taxon>
        <taxon>Cyanophyceae</taxon>
        <taxon>Nostocales</taxon>
        <taxon>Tolypothrichaceae</taxon>
        <taxon>Hassallia</taxon>
    </lineage>
</organism>
<dbReference type="CDD" id="cd00156">
    <property type="entry name" value="REC"/>
    <property type="match status" value="1"/>
</dbReference>
<keyword evidence="5 15" id="KW-0597">Phosphoprotein</keyword>
<dbReference type="FunFam" id="1.10.287.130:FF:000004">
    <property type="entry name" value="Ethylene receptor 1"/>
    <property type="match status" value="1"/>
</dbReference>
<keyword evidence="11 17" id="KW-1133">Transmembrane helix</keyword>
<evidence type="ECO:0000256" key="14">
    <source>
        <dbReference type="PROSITE-ProRule" id="PRU00110"/>
    </source>
</evidence>
<dbReference type="PANTHER" id="PTHR45339">
    <property type="entry name" value="HYBRID SIGNAL TRANSDUCTION HISTIDINE KINASE J"/>
    <property type="match status" value="1"/>
</dbReference>
<evidence type="ECO:0000259" key="21">
    <source>
        <dbReference type="PROSITE" id="PS50894"/>
    </source>
</evidence>
<dbReference type="Proteomes" id="UP000031549">
    <property type="component" value="Unassembled WGS sequence"/>
</dbReference>
<keyword evidence="13 17" id="KW-0472">Membrane</keyword>
<dbReference type="InterPro" id="IPR042240">
    <property type="entry name" value="CHASE_sf"/>
</dbReference>
<evidence type="ECO:0000256" key="2">
    <source>
        <dbReference type="ARBA" id="ARBA00004651"/>
    </source>
</evidence>
<dbReference type="SUPFAM" id="SSF47384">
    <property type="entry name" value="Homodimeric domain of signal transducing histidine kinase"/>
    <property type="match status" value="1"/>
</dbReference>
<feature type="domain" description="Response regulatory" evidence="19">
    <location>
        <begin position="1165"/>
        <end position="1282"/>
    </location>
</feature>
<evidence type="ECO:0000256" key="5">
    <source>
        <dbReference type="ARBA" id="ARBA00022553"/>
    </source>
</evidence>
<dbReference type="CDD" id="cd16922">
    <property type="entry name" value="HATPase_EvgS-ArcB-TorS-like"/>
    <property type="match status" value="1"/>
</dbReference>
<dbReference type="PANTHER" id="PTHR45339:SF1">
    <property type="entry name" value="HYBRID SIGNAL TRANSDUCTION HISTIDINE KINASE J"/>
    <property type="match status" value="1"/>
</dbReference>
<dbReference type="SUPFAM" id="SSF52172">
    <property type="entry name" value="CheY-like"/>
    <property type="match status" value="2"/>
</dbReference>
<evidence type="ECO:0000256" key="17">
    <source>
        <dbReference type="SAM" id="Phobius"/>
    </source>
</evidence>
<dbReference type="RefSeq" id="WP_163518771.1">
    <property type="nucleotide sequence ID" value="NZ_JTCM02000016.1"/>
</dbReference>
<evidence type="ECO:0000313" key="22">
    <source>
        <dbReference type="EMBL" id="NEU72947.1"/>
    </source>
</evidence>
<keyword evidence="12" id="KW-0902">Two-component regulatory system</keyword>
<comment type="caution">
    <text evidence="22">The sequence shown here is derived from an EMBL/GenBank/DDBJ whole genome shotgun (WGS) entry which is preliminary data.</text>
</comment>
<evidence type="ECO:0000259" key="18">
    <source>
        <dbReference type="PROSITE" id="PS50109"/>
    </source>
</evidence>
<dbReference type="PROSITE" id="PS50109">
    <property type="entry name" value="HIS_KIN"/>
    <property type="match status" value="1"/>
</dbReference>
<evidence type="ECO:0000256" key="11">
    <source>
        <dbReference type="ARBA" id="ARBA00022989"/>
    </source>
</evidence>
<dbReference type="Gene3D" id="1.10.287.130">
    <property type="match status" value="1"/>
</dbReference>
<evidence type="ECO:0000256" key="3">
    <source>
        <dbReference type="ARBA" id="ARBA00012438"/>
    </source>
</evidence>
<dbReference type="EC" id="2.7.13.3" evidence="3"/>
<dbReference type="InterPro" id="IPR003661">
    <property type="entry name" value="HisK_dim/P_dom"/>
</dbReference>
<keyword evidence="16" id="KW-0175">Coiled coil</keyword>
<dbReference type="CDD" id="cd17546">
    <property type="entry name" value="REC_hyHK_CKI1_RcsC-like"/>
    <property type="match status" value="1"/>
</dbReference>
<evidence type="ECO:0000256" key="7">
    <source>
        <dbReference type="ARBA" id="ARBA00022692"/>
    </source>
</evidence>
<evidence type="ECO:0000256" key="9">
    <source>
        <dbReference type="ARBA" id="ARBA00022777"/>
    </source>
</evidence>
<accession>A0A846H5N9</accession>
<proteinExistence type="predicted"/>
<evidence type="ECO:0000256" key="8">
    <source>
        <dbReference type="ARBA" id="ARBA00022741"/>
    </source>
</evidence>
<dbReference type="Pfam" id="PF01627">
    <property type="entry name" value="Hpt"/>
    <property type="match status" value="1"/>
</dbReference>
<dbReference type="InterPro" id="IPR011006">
    <property type="entry name" value="CheY-like_superfamily"/>
</dbReference>
<keyword evidence="8" id="KW-0547">Nucleotide-binding</keyword>
<dbReference type="InterPro" id="IPR029016">
    <property type="entry name" value="GAF-like_dom_sf"/>
</dbReference>
<keyword evidence="23" id="KW-1185">Reference proteome</keyword>
<feature type="modified residue" description="Phosphohistidine" evidence="14">
    <location>
        <position position="1517"/>
    </location>
</feature>
<dbReference type="Pfam" id="PF00512">
    <property type="entry name" value="HisKA"/>
    <property type="match status" value="1"/>
</dbReference>
<dbReference type="Gene3D" id="3.40.50.2300">
    <property type="match status" value="2"/>
</dbReference>
<feature type="transmembrane region" description="Helical" evidence="17">
    <location>
        <begin position="25"/>
        <end position="44"/>
    </location>
</feature>
<dbReference type="InterPro" id="IPR003594">
    <property type="entry name" value="HATPase_dom"/>
</dbReference>
<dbReference type="SMART" id="SM00387">
    <property type="entry name" value="HATPase_c"/>
    <property type="match status" value="1"/>
</dbReference>
<keyword evidence="7 17" id="KW-0812">Transmembrane</keyword>
<comment type="catalytic activity">
    <reaction evidence="1">
        <text>ATP + protein L-histidine = ADP + protein N-phospho-L-histidine.</text>
        <dbReference type="EC" id="2.7.13.3"/>
    </reaction>
</comment>
<dbReference type="Gene3D" id="3.30.450.350">
    <property type="entry name" value="CHASE domain"/>
    <property type="match status" value="1"/>
</dbReference>
<comment type="subcellular location">
    <subcellularLocation>
        <location evidence="2">Cell membrane</location>
        <topology evidence="2">Multi-pass membrane protein</topology>
    </subcellularLocation>
</comment>
<dbReference type="PROSITE" id="PS50839">
    <property type="entry name" value="CHASE"/>
    <property type="match status" value="1"/>
</dbReference>
<dbReference type="Pfam" id="PF02518">
    <property type="entry name" value="HATPase_c"/>
    <property type="match status" value="1"/>
</dbReference>
<dbReference type="InterPro" id="IPR001789">
    <property type="entry name" value="Sig_transdc_resp-reg_receiver"/>
</dbReference>
<evidence type="ECO:0000256" key="6">
    <source>
        <dbReference type="ARBA" id="ARBA00022679"/>
    </source>
</evidence>
<evidence type="ECO:0000256" key="10">
    <source>
        <dbReference type="ARBA" id="ARBA00022840"/>
    </source>
</evidence>
<evidence type="ECO:0000256" key="15">
    <source>
        <dbReference type="PROSITE-ProRule" id="PRU00169"/>
    </source>
</evidence>
<evidence type="ECO:0000256" key="1">
    <source>
        <dbReference type="ARBA" id="ARBA00000085"/>
    </source>
</evidence>
<dbReference type="SMART" id="SM00388">
    <property type="entry name" value="HisKA"/>
    <property type="match status" value="1"/>
</dbReference>
<dbReference type="CDD" id="cd00082">
    <property type="entry name" value="HisKA"/>
    <property type="match status" value="1"/>
</dbReference>
<dbReference type="SUPFAM" id="SSF55781">
    <property type="entry name" value="GAF domain-like"/>
    <property type="match status" value="3"/>
</dbReference>
<dbReference type="InterPro" id="IPR004358">
    <property type="entry name" value="Sig_transdc_His_kin-like_C"/>
</dbReference>
<dbReference type="GO" id="GO:0005524">
    <property type="term" value="F:ATP binding"/>
    <property type="evidence" value="ECO:0007669"/>
    <property type="project" value="UniProtKB-KW"/>
</dbReference>
<evidence type="ECO:0000256" key="16">
    <source>
        <dbReference type="SAM" id="Coils"/>
    </source>
</evidence>
<feature type="coiled-coil region" evidence="16">
    <location>
        <begin position="287"/>
        <end position="314"/>
    </location>
</feature>
<evidence type="ECO:0000256" key="4">
    <source>
        <dbReference type="ARBA" id="ARBA00022475"/>
    </source>
</evidence>
<dbReference type="SUPFAM" id="SSF55874">
    <property type="entry name" value="ATPase domain of HSP90 chaperone/DNA topoisomerase II/histidine kinase"/>
    <property type="match status" value="1"/>
</dbReference>
<sequence length="1576" mass="177880">MTQQNRYYSWLKLCIKQPMPGKLPILIAIGTSLITILLWQGLLAKEKEQIEQLIEQQSSAVKTEITAQLKTRVQVLERMANRSSIRTGNTRQEWEADAKYFIRHYSGLQAIEWVDSSYHIRWVVPVAGKSVEKNLNLKVDSQLQAILESALTSQKIIVTQSRNLVQGGKGFYIYFPLRTEQKNDGFIIGIFQVKPLIDSIFKEKELRKYTISIFDGKQEIYNNNYENKQHHKKWSYQTEIDFYNAKWQVRIKPTRKLLNKAQSYLPTVVLIGGLLGGWLLALAVYLAQKTLMRTKQLEKAKLQLEREITQHKHTESTLREREQQLQEFIIQRQHAESALLLSQIRLRLLNNIATNITSGMSVTQVISHTVEQISKYFQTLRVAFSTINEQGMLKVVHSVEPEGMPRITGFVVDLSTAGDYFQALISGKTMIIEDVTQDKRLVSLMPGMLAGNTQAVLDIPLRDSDGLTGLLCFESPEPRQWSEHEIATLTEVANYLTIVIKDAEAQQKRKRVEAELRENEASVRSLYEVAADRSRNFEQRIQRLLAMGCRTFDLDFGILARIKSASYEIIMARSPNNSLASGDTFDLKQTFCSEILNTDEPLTVDRHNISSWQNHPAYSKLRIESYIGTRVLVAGKLYCTLCFWSRSRRYKPFKSSDKELLKLMAQWLGSEIERHQTQTALQQQFQRTLLFKQITQEIRQSLSAKEIFQTTAIQIGQTFGVNCCAIYESISTPIPQIKVMAEYLEPGYISMLGLEIPVIDNPYLEKLLAQDLAHVSPDVYSEPLLKPVESICRQINLKSMLAIRTSYQGEPNGLIALHQCDDFRSWTSDEVELLESVAAQVGIALAQANLLEQETKQRQELTVKNLALEQATREAEAANRAKSEFLAMMSHEIRTPMNAVIGMTGLLLDMELTEQQQDFVETIRSSSDVLLAVINDILDFSKIESGKLNLEKHPFNLRNCIEEALDLLAPQAAAKSIDLAYLIDPQTPTAIVGDNTRLRQILVNLLSNAIKFTEVGEVVVSVTAKLIEEGERNKKNLYPLTAVSTHTETCPSDWLPFSLSPECNKSTYYEIQFAVRDTGIGIPKEQIKRLFKPFSQVDASTTRRYGGTGLGLAISKRLSKMMGGWMWVESCVDIGSTFYFTLVAESAFSEMVDLQGLQSNLVGKRLLVVDDSAINRQIIALQAYNWGMIVQAAKSGLQALEFITSQEQFDIAVLDMHMSEMDGLSLAERIHSLPGCEEMPLVILSSVGKITQKELGAKAEFIAVLSKPIRQSHLYDVLIRLLCRQRICVLPLPFSAPIFNSRISQELPLRILLVEDIALNQKVALQMLQRLGYRADVANNGLEALTALRRQSYDLVFMDVQMPEMDGLEATRHICEEWSQCDRPWIIATTAHAMQGDKEQCLSAGMNDYISKPIRVEALIQSLENYKRLRQSDFTSAIETSDVNQEKLALRQEIVSQDVTPAIDAETFQGLKQMTGNNAEMMAEIIDSYLEDAPQRLSAIASAVEQKDAALLRSTAHSLRSLSVTIGAMPLAQLCSQLEAMGRAETISASTLVLQLEKEYQRVEAALQLESSQEAK</sequence>
<dbReference type="SUPFAM" id="SSF47226">
    <property type="entry name" value="Histidine-containing phosphotransfer domain, HPT domain"/>
    <property type="match status" value="1"/>
</dbReference>
<dbReference type="InterPro" id="IPR005467">
    <property type="entry name" value="His_kinase_dom"/>
</dbReference>
<dbReference type="Gene3D" id="3.30.565.10">
    <property type="entry name" value="Histidine kinase-like ATPase, C-terminal domain"/>
    <property type="match status" value="1"/>
</dbReference>
<dbReference type="Pfam" id="PF00072">
    <property type="entry name" value="Response_reg"/>
    <property type="match status" value="2"/>
</dbReference>
<feature type="domain" description="CHASE" evidence="20">
    <location>
        <begin position="115"/>
        <end position="200"/>
    </location>
</feature>
<dbReference type="Pfam" id="PF01590">
    <property type="entry name" value="GAF"/>
    <property type="match status" value="3"/>
</dbReference>
<gene>
    <name evidence="22" type="ORF">PI95_010325</name>
</gene>
<dbReference type="Gene3D" id="1.20.120.160">
    <property type="entry name" value="HPT domain"/>
    <property type="match status" value="1"/>
</dbReference>
<dbReference type="GO" id="GO:0000155">
    <property type="term" value="F:phosphorelay sensor kinase activity"/>
    <property type="evidence" value="ECO:0007669"/>
    <property type="project" value="InterPro"/>
</dbReference>
<feature type="domain" description="HPt" evidence="21">
    <location>
        <begin position="1478"/>
        <end position="1570"/>
    </location>
</feature>
<evidence type="ECO:0000256" key="13">
    <source>
        <dbReference type="ARBA" id="ARBA00023136"/>
    </source>
</evidence>
<dbReference type="InterPro" id="IPR036641">
    <property type="entry name" value="HPT_dom_sf"/>
</dbReference>
<name>A0A846H5N9_9CYAN</name>
<keyword evidence="9" id="KW-0418">Kinase</keyword>
<feature type="modified residue" description="4-aspartylphosphate" evidence="15">
    <location>
        <position position="1215"/>
    </location>
</feature>
<evidence type="ECO:0000313" key="23">
    <source>
        <dbReference type="Proteomes" id="UP000031549"/>
    </source>
</evidence>
<dbReference type="SMART" id="SM00448">
    <property type="entry name" value="REC"/>
    <property type="match status" value="2"/>
</dbReference>
<dbReference type="PROSITE" id="PS50894">
    <property type="entry name" value="HPT"/>
    <property type="match status" value="1"/>
</dbReference>
<evidence type="ECO:0000259" key="20">
    <source>
        <dbReference type="PROSITE" id="PS50839"/>
    </source>
</evidence>
<keyword evidence="10" id="KW-0067">ATP-binding</keyword>
<keyword evidence="6" id="KW-0808">Transferase</keyword>
<evidence type="ECO:0000256" key="12">
    <source>
        <dbReference type="ARBA" id="ARBA00023012"/>
    </source>
</evidence>
<dbReference type="InterPro" id="IPR008207">
    <property type="entry name" value="Sig_transdc_His_kin_Hpt_dom"/>
</dbReference>
<feature type="domain" description="Response regulatory" evidence="19">
    <location>
        <begin position="1310"/>
        <end position="1427"/>
    </location>
</feature>
<dbReference type="GO" id="GO:0005886">
    <property type="term" value="C:plasma membrane"/>
    <property type="evidence" value="ECO:0007669"/>
    <property type="project" value="UniProtKB-SubCell"/>
</dbReference>
<dbReference type="InterPro" id="IPR003018">
    <property type="entry name" value="GAF"/>
</dbReference>
<dbReference type="SMART" id="SM00065">
    <property type="entry name" value="GAF"/>
    <property type="match status" value="3"/>
</dbReference>